<dbReference type="InterPro" id="IPR014776">
    <property type="entry name" value="4pyrrole_Mease_sub2"/>
</dbReference>
<dbReference type="InterPro" id="IPR014777">
    <property type="entry name" value="4pyrrole_Mease_sub1"/>
</dbReference>
<evidence type="ECO:0000256" key="1">
    <source>
        <dbReference type="ARBA" id="ARBA00004953"/>
    </source>
</evidence>
<feature type="non-terminal residue" evidence="7">
    <location>
        <position position="1"/>
    </location>
</feature>
<dbReference type="InterPro" id="IPR000878">
    <property type="entry name" value="4pyrrol_Mease"/>
</dbReference>
<dbReference type="CDD" id="cd11645">
    <property type="entry name" value="Precorrin_2_C20_MT"/>
    <property type="match status" value="1"/>
</dbReference>
<evidence type="ECO:0000313" key="7">
    <source>
        <dbReference type="EMBL" id="SVB81774.1"/>
    </source>
</evidence>
<comment type="pathway">
    <text evidence="1">Cofactor biosynthesis; adenosylcobalamin biosynthesis.</text>
</comment>
<reference evidence="7" key="1">
    <citation type="submission" date="2018-05" db="EMBL/GenBank/DDBJ databases">
        <authorList>
            <person name="Lanie J.A."/>
            <person name="Ng W.-L."/>
            <person name="Kazmierczak K.M."/>
            <person name="Andrzejewski T.M."/>
            <person name="Davidsen T.M."/>
            <person name="Wayne K.J."/>
            <person name="Tettelin H."/>
            <person name="Glass J.I."/>
            <person name="Rusch D."/>
            <person name="Podicherti R."/>
            <person name="Tsui H.-C.T."/>
            <person name="Winkler M.E."/>
        </authorList>
    </citation>
    <scope>NUCLEOTIDE SEQUENCE</scope>
</reference>
<protein>
    <recommendedName>
        <fullName evidence="6">Tetrapyrrole methylase domain-containing protein</fullName>
    </recommendedName>
</protein>
<dbReference type="PANTHER" id="PTHR43467">
    <property type="entry name" value="COBALT-PRECORRIN-2 C(20)-METHYLTRANSFERASE"/>
    <property type="match status" value="1"/>
</dbReference>
<evidence type="ECO:0000256" key="5">
    <source>
        <dbReference type="ARBA" id="ARBA00022691"/>
    </source>
</evidence>
<keyword evidence="3" id="KW-0489">Methyltransferase</keyword>
<dbReference type="InterPro" id="IPR035996">
    <property type="entry name" value="4pyrrol_Methylase_sf"/>
</dbReference>
<keyword evidence="5" id="KW-0949">S-adenosyl-L-methionine</keyword>
<feature type="domain" description="Tetrapyrrole methylase" evidence="6">
    <location>
        <begin position="1"/>
        <end position="113"/>
    </location>
</feature>
<dbReference type="Gene3D" id="3.40.1010.10">
    <property type="entry name" value="Cobalt-precorrin-4 Transmethylase, Domain 1"/>
    <property type="match status" value="1"/>
</dbReference>
<dbReference type="EMBL" id="UINC01058936">
    <property type="protein sequence ID" value="SVB81774.1"/>
    <property type="molecule type" value="Genomic_DNA"/>
</dbReference>
<dbReference type="Gene3D" id="3.30.950.10">
    <property type="entry name" value="Methyltransferase, Cobalt-precorrin-4 Transmethylase, Domain 2"/>
    <property type="match status" value="1"/>
</dbReference>
<dbReference type="SUPFAM" id="SSF53790">
    <property type="entry name" value="Tetrapyrrole methylase"/>
    <property type="match status" value="1"/>
</dbReference>
<evidence type="ECO:0000259" key="6">
    <source>
        <dbReference type="Pfam" id="PF00590"/>
    </source>
</evidence>
<proteinExistence type="predicted"/>
<dbReference type="PANTHER" id="PTHR43467:SF2">
    <property type="entry name" value="COBALT-PRECORRIN-2 C(20)-METHYLTRANSFERASE"/>
    <property type="match status" value="1"/>
</dbReference>
<keyword evidence="2" id="KW-0169">Cobalamin biosynthesis</keyword>
<name>A0A382H3E3_9ZZZZ</name>
<dbReference type="Pfam" id="PF00590">
    <property type="entry name" value="TP_methylase"/>
    <property type="match status" value="1"/>
</dbReference>
<dbReference type="GO" id="GO:0009236">
    <property type="term" value="P:cobalamin biosynthetic process"/>
    <property type="evidence" value="ECO:0007669"/>
    <property type="project" value="UniProtKB-KW"/>
</dbReference>
<dbReference type="GO" id="GO:0030788">
    <property type="term" value="F:precorrin-2 C20-methyltransferase activity"/>
    <property type="evidence" value="ECO:0007669"/>
    <property type="project" value="InterPro"/>
</dbReference>
<gene>
    <name evidence="7" type="ORF">METZ01_LOCUS234628</name>
</gene>
<evidence type="ECO:0000256" key="4">
    <source>
        <dbReference type="ARBA" id="ARBA00022679"/>
    </source>
</evidence>
<accession>A0A382H3E3</accession>
<dbReference type="InterPro" id="IPR012382">
    <property type="entry name" value="CobI/CbiL"/>
</dbReference>
<keyword evidence="4" id="KW-0808">Transferase</keyword>
<dbReference type="AlphaFoldDB" id="A0A382H3E3"/>
<evidence type="ECO:0000256" key="3">
    <source>
        <dbReference type="ARBA" id="ARBA00022603"/>
    </source>
</evidence>
<organism evidence="7">
    <name type="scientific">marine metagenome</name>
    <dbReference type="NCBI Taxonomy" id="408172"/>
    <lineage>
        <taxon>unclassified sequences</taxon>
        <taxon>metagenomes</taxon>
        <taxon>ecological metagenomes</taxon>
    </lineage>
</organism>
<dbReference type="GO" id="GO:0032259">
    <property type="term" value="P:methylation"/>
    <property type="evidence" value="ECO:0007669"/>
    <property type="project" value="UniProtKB-KW"/>
</dbReference>
<sequence>CEGDPFFYGSFMYLFERLSERYNTEIVPGVSSPMACAAELKTPLVTRNEILTILPAPLEESELEQRLSNTDAAAIIKVGRHLPKIRRVLRHLRLEKYSLYIEHATMNNQKIIQLEKIDSQKVPYFSMVLVRKIRECESTGVR</sequence>
<evidence type="ECO:0000256" key="2">
    <source>
        <dbReference type="ARBA" id="ARBA00022573"/>
    </source>
</evidence>